<dbReference type="AlphaFoldDB" id="A0A7G9SBM4"/>
<gene>
    <name evidence="1" type="ORF">H9L12_00945</name>
</gene>
<dbReference type="Proteomes" id="UP000515955">
    <property type="component" value="Chromosome"/>
</dbReference>
<protein>
    <submittedName>
        <fullName evidence="1">Uncharacterized protein</fullName>
    </submittedName>
</protein>
<dbReference type="EMBL" id="CP060717">
    <property type="protein sequence ID" value="QNN65249.1"/>
    <property type="molecule type" value="Genomic_DNA"/>
</dbReference>
<dbReference type="RefSeq" id="WP_187542242.1">
    <property type="nucleotide sequence ID" value="NZ_CP060717.1"/>
</dbReference>
<accession>A0A7G9SBM4</accession>
<organism evidence="1 2">
    <name type="scientific">Sphingomonas rhizophila</name>
    <dbReference type="NCBI Taxonomy" id="2071607"/>
    <lineage>
        <taxon>Bacteria</taxon>
        <taxon>Pseudomonadati</taxon>
        <taxon>Pseudomonadota</taxon>
        <taxon>Alphaproteobacteria</taxon>
        <taxon>Sphingomonadales</taxon>
        <taxon>Sphingomonadaceae</taxon>
        <taxon>Sphingomonas</taxon>
    </lineage>
</organism>
<keyword evidence="2" id="KW-1185">Reference proteome</keyword>
<evidence type="ECO:0000313" key="1">
    <source>
        <dbReference type="EMBL" id="QNN65249.1"/>
    </source>
</evidence>
<sequence length="96" mass="10568">MSGSYHPPGSFLGRETGRFSVRSCAVSSEEKERAQVFAHSTFLPALIGWMKSVEGLPQDSTIKREEQIFTCANSPRALNARSIGSIAKGKRRRKIA</sequence>
<dbReference type="KEGG" id="srhi:H9L12_00945"/>
<proteinExistence type="predicted"/>
<evidence type="ECO:0000313" key="2">
    <source>
        <dbReference type="Proteomes" id="UP000515955"/>
    </source>
</evidence>
<name>A0A7G9SBM4_9SPHN</name>
<reference evidence="1 2" key="1">
    <citation type="submission" date="2020-08" db="EMBL/GenBank/DDBJ databases">
        <title>Genome sequence of Sphingomonas rhizophila KACC 19189T.</title>
        <authorList>
            <person name="Hyun D.-W."/>
            <person name="Bae J.-W."/>
        </authorList>
    </citation>
    <scope>NUCLEOTIDE SEQUENCE [LARGE SCALE GENOMIC DNA]</scope>
    <source>
        <strain evidence="1 2">KACC 19189</strain>
    </source>
</reference>